<dbReference type="VEuPathDB" id="FungiDB:PYU1_G002555"/>
<evidence type="ECO:0000313" key="1">
    <source>
        <dbReference type="EnsemblProtists" id="PYU1_T002558"/>
    </source>
</evidence>
<sequence>MLKQLLRVKDEVISRYQNGRALKRSRTRKTSENVSRLKTLLSSIQDHWHVILDTLDLLVPFAIVDLLKDNAYHSSRNAIKLTSGLFFCLELWVFVAISRTPLLSEIEKIQWTQKFSSHCRSARMDHQLGALLLDPRIAGAGLSCAGIRAGRASIMAVCERVAPRLNSQSIATQLAGFVNKTGVFSSCQIWLKENIVNPLSFWERIENAPELREIALPVCSYAPVSPTPREQAIIADVGSDLEQNIRIAQIKHHLRTREGISGSTASNRSLDLLRFISQEDASGEDCSSIEFGDQFLSEMEQFPMATSDESTMPSHQSILESSELYAMSFRSLADEIRDQSRQHKISDQQSEGCKYRLTDFSDSWIDCSDTSLQAIRNAISCLLV</sequence>
<reference evidence="1" key="3">
    <citation type="submission" date="2014-11" db="UniProtKB">
        <authorList>
            <consortium name="EnsemblProtists"/>
        </authorList>
    </citation>
    <scope>IDENTIFICATION</scope>
    <source>
        <strain evidence="1">DAOM BR144</strain>
    </source>
</reference>
<organism evidence="1 2">
    <name type="scientific">Globisporangium ultimum (strain ATCC 200006 / CBS 805.95 / DAOM BR144)</name>
    <name type="common">Pythium ultimum</name>
    <dbReference type="NCBI Taxonomy" id="431595"/>
    <lineage>
        <taxon>Eukaryota</taxon>
        <taxon>Sar</taxon>
        <taxon>Stramenopiles</taxon>
        <taxon>Oomycota</taxon>
        <taxon>Peronosporomycetes</taxon>
        <taxon>Pythiales</taxon>
        <taxon>Pythiaceae</taxon>
        <taxon>Globisporangium</taxon>
    </lineage>
</organism>
<name>K3WC67_GLOUD</name>
<dbReference type="EnsemblProtists" id="PYU1_T002558">
    <property type="protein sequence ID" value="PYU1_T002558"/>
    <property type="gene ID" value="PYU1_G002555"/>
</dbReference>
<proteinExistence type="predicted"/>
<dbReference type="InParanoid" id="K3WC67"/>
<dbReference type="AlphaFoldDB" id="K3WC67"/>
<reference evidence="2" key="1">
    <citation type="journal article" date="2010" name="Genome Biol.">
        <title>Genome sequence of the necrotrophic plant pathogen Pythium ultimum reveals original pathogenicity mechanisms and effector repertoire.</title>
        <authorList>
            <person name="Levesque C.A."/>
            <person name="Brouwer H."/>
            <person name="Cano L."/>
            <person name="Hamilton J.P."/>
            <person name="Holt C."/>
            <person name="Huitema E."/>
            <person name="Raffaele S."/>
            <person name="Robideau G.P."/>
            <person name="Thines M."/>
            <person name="Win J."/>
            <person name="Zerillo M.M."/>
            <person name="Beakes G.W."/>
            <person name="Boore J.L."/>
            <person name="Busam D."/>
            <person name="Dumas B."/>
            <person name="Ferriera S."/>
            <person name="Fuerstenberg S.I."/>
            <person name="Gachon C.M."/>
            <person name="Gaulin E."/>
            <person name="Govers F."/>
            <person name="Grenville-Briggs L."/>
            <person name="Horner N."/>
            <person name="Hostetler J."/>
            <person name="Jiang R.H."/>
            <person name="Johnson J."/>
            <person name="Krajaejun T."/>
            <person name="Lin H."/>
            <person name="Meijer H.J."/>
            <person name="Moore B."/>
            <person name="Morris P."/>
            <person name="Phuntmart V."/>
            <person name="Puiu D."/>
            <person name="Shetty J."/>
            <person name="Stajich J.E."/>
            <person name="Tripathy S."/>
            <person name="Wawra S."/>
            <person name="van West P."/>
            <person name="Whitty B.R."/>
            <person name="Coutinho P.M."/>
            <person name="Henrissat B."/>
            <person name="Martin F."/>
            <person name="Thomas P.D."/>
            <person name="Tyler B.M."/>
            <person name="De Vries R.P."/>
            <person name="Kamoun S."/>
            <person name="Yandell M."/>
            <person name="Tisserat N."/>
            <person name="Buell C.R."/>
        </authorList>
    </citation>
    <scope>NUCLEOTIDE SEQUENCE</scope>
    <source>
        <strain evidence="2">DAOM:BR144</strain>
    </source>
</reference>
<protein>
    <submittedName>
        <fullName evidence="1">Uncharacterized protein</fullName>
    </submittedName>
</protein>
<keyword evidence="2" id="KW-1185">Reference proteome</keyword>
<evidence type="ECO:0000313" key="2">
    <source>
        <dbReference type="Proteomes" id="UP000019132"/>
    </source>
</evidence>
<reference evidence="2" key="2">
    <citation type="submission" date="2010-04" db="EMBL/GenBank/DDBJ databases">
        <authorList>
            <person name="Buell R."/>
            <person name="Hamilton J."/>
            <person name="Hostetler J."/>
        </authorList>
    </citation>
    <scope>NUCLEOTIDE SEQUENCE [LARGE SCALE GENOMIC DNA]</scope>
    <source>
        <strain evidence="2">DAOM:BR144</strain>
    </source>
</reference>
<dbReference type="Proteomes" id="UP000019132">
    <property type="component" value="Unassembled WGS sequence"/>
</dbReference>
<dbReference type="HOGENOM" id="CLU_720577_0_0_1"/>
<dbReference type="eggNOG" id="ENOG502S6JI">
    <property type="taxonomic scope" value="Eukaryota"/>
</dbReference>
<accession>K3WC67</accession>